<feature type="transmembrane region" description="Helical" evidence="1">
    <location>
        <begin position="7"/>
        <end position="25"/>
    </location>
</feature>
<evidence type="ECO:0000313" key="2">
    <source>
        <dbReference type="EMBL" id="MFC0603297.1"/>
    </source>
</evidence>
<feature type="transmembrane region" description="Helical" evidence="1">
    <location>
        <begin position="83"/>
        <end position="103"/>
    </location>
</feature>
<name>A0ABV6Q5Y9_9FLAO</name>
<evidence type="ECO:0008006" key="4">
    <source>
        <dbReference type="Google" id="ProtNLM"/>
    </source>
</evidence>
<gene>
    <name evidence="2" type="ORF">ACFFGA_01940</name>
</gene>
<accession>A0ABV6Q5Y9</accession>
<feature type="transmembrane region" description="Helical" evidence="1">
    <location>
        <begin position="56"/>
        <end position="76"/>
    </location>
</feature>
<evidence type="ECO:0000313" key="3">
    <source>
        <dbReference type="Proteomes" id="UP001589832"/>
    </source>
</evidence>
<proteinExistence type="predicted"/>
<keyword evidence="1" id="KW-0812">Transmembrane</keyword>
<keyword evidence="1" id="KW-0472">Membrane</keyword>
<comment type="caution">
    <text evidence="2">The sequence shown here is derived from an EMBL/GenBank/DDBJ whole genome shotgun (WGS) entry which is preliminary data.</text>
</comment>
<dbReference type="EMBL" id="JBHLTQ010000001">
    <property type="protein sequence ID" value="MFC0603297.1"/>
    <property type="molecule type" value="Genomic_DNA"/>
</dbReference>
<protein>
    <recommendedName>
        <fullName evidence="4">DUF1772 domain-containing protein</fullName>
    </recommendedName>
</protein>
<evidence type="ECO:0000256" key="1">
    <source>
        <dbReference type="SAM" id="Phobius"/>
    </source>
</evidence>
<dbReference type="Proteomes" id="UP001589832">
    <property type="component" value="Unassembled WGS sequence"/>
</dbReference>
<sequence length="159" mass="18247">MNTYKDFTYALVCLSFSIIVGAAVFEHLSVWPQAYEAMPKSLTMFQGEYALNAGNFWGKIHPVTLLLFVINLILLWKSARRKHILIVFISYFIILVITNFYFVPELLELIGTEISDTVDEALVKRGRLWINLSLIRTVIITVLAIILYLGLTKPTIRQH</sequence>
<keyword evidence="1" id="KW-1133">Transmembrane helix</keyword>
<keyword evidence="3" id="KW-1185">Reference proteome</keyword>
<organism evidence="2 3">
    <name type="scientific">Winogradskyella pulchriflava</name>
    <dbReference type="NCBI Taxonomy" id="1110688"/>
    <lineage>
        <taxon>Bacteria</taxon>
        <taxon>Pseudomonadati</taxon>
        <taxon>Bacteroidota</taxon>
        <taxon>Flavobacteriia</taxon>
        <taxon>Flavobacteriales</taxon>
        <taxon>Flavobacteriaceae</taxon>
        <taxon>Winogradskyella</taxon>
    </lineage>
</organism>
<reference evidence="2 3" key="1">
    <citation type="submission" date="2024-09" db="EMBL/GenBank/DDBJ databases">
        <authorList>
            <person name="Sun Q."/>
            <person name="Mori K."/>
        </authorList>
    </citation>
    <scope>NUCLEOTIDE SEQUENCE [LARGE SCALE GENOMIC DNA]</scope>
    <source>
        <strain evidence="2 3">NCAIM B.02481</strain>
    </source>
</reference>
<dbReference type="RefSeq" id="WP_386058865.1">
    <property type="nucleotide sequence ID" value="NZ_JBHLTQ010000001.1"/>
</dbReference>
<feature type="transmembrane region" description="Helical" evidence="1">
    <location>
        <begin position="128"/>
        <end position="151"/>
    </location>
</feature>